<keyword evidence="5" id="KW-0812">Transmembrane</keyword>
<evidence type="ECO:0000256" key="5">
    <source>
        <dbReference type="SAM" id="Phobius"/>
    </source>
</evidence>
<feature type="compositionally biased region" description="Polar residues" evidence="4">
    <location>
        <begin position="1"/>
        <end position="10"/>
    </location>
</feature>
<dbReference type="PANTHER" id="PTHR11575">
    <property type="entry name" value="5'-NUCLEOTIDASE-RELATED"/>
    <property type="match status" value="1"/>
</dbReference>
<dbReference type="InterPro" id="IPR004843">
    <property type="entry name" value="Calcineurin-like_PHP"/>
</dbReference>
<comment type="caution">
    <text evidence="8">The sequence shown here is derived from an EMBL/GenBank/DDBJ whole genome shotgun (WGS) entry which is preliminary data.</text>
</comment>
<gene>
    <name evidence="8" type="ORF">H4R26_000257</name>
</gene>
<feature type="domain" description="5'-Nucleotidase C-terminal" evidence="7">
    <location>
        <begin position="479"/>
        <end position="631"/>
    </location>
</feature>
<evidence type="ECO:0000256" key="4">
    <source>
        <dbReference type="SAM" id="MobiDB-lite"/>
    </source>
</evidence>
<evidence type="ECO:0000256" key="1">
    <source>
        <dbReference type="ARBA" id="ARBA00006654"/>
    </source>
</evidence>
<dbReference type="GO" id="GO:0000166">
    <property type="term" value="F:nucleotide binding"/>
    <property type="evidence" value="ECO:0007669"/>
    <property type="project" value="UniProtKB-KW"/>
</dbReference>
<dbReference type="SUPFAM" id="SSF55816">
    <property type="entry name" value="5'-nucleotidase (syn. UDP-sugar hydrolase), C-terminal domain"/>
    <property type="match status" value="1"/>
</dbReference>
<dbReference type="Gene3D" id="3.60.21.10">
    <property type="match status" value="1"/>
</dbReference>
<keyword evidence="5" id="KW-0472">Membrane</keyword>
<evidence type="ECO:0000256" key="2">
    <source>
        <dbReference type="ARBA" id="ARBA00022729"/>
    </source>
</evidence>
<proteinExistence type="inferred from homology"/>
<dbReference type="InterPro" id="IPR036907">
    <property type="entry name" value="5'-Nucleotdase_C_sf"/>
</dbReference>
<feature type="domain" description="Calcineurin-like phosphoesterase" evidence="6">
    <location>
        <begin position="140"/>
        <end position="358"/>
    </location>
</feature>
<feature type="transmembrane region" description="Helical" evidence="5">
    <location>
        <begin position="83"/>
        <end position="105"/>
    </location>
</feature>
<dbReference type="PANTHER" id="PTHR11575:SF24">
    <property type="entry name" value="5'-NUCLEOTIDASE"/>
    <property type="match status" value="1"/>
</dbReference>
<evidence type="ECO:0008006" key="10">
    <source>
        <dbReference type="Google" id="ProtNLM"/>
    </source>
</evidence>
<dbReference type="SUPFAM" id="SSF56300">
    <property type="entry name" value="Metallo-dependent phosphatases"/>
    <property type="match status" value="1"/>
</dbReference>
<dbReference type="Proteomes" id="UP001150907">
    <property type="component" value="Unassembled WGS sequence"/>
</dbReference>
<dbReference type="OrthoDB" id="10252235at2759"/>
<dbReference type="InterPro" id="IPR029052">
    <property type="entry name" value="Metallo-depent_PP-like"/>
</dbReference>
<keyword evidence="5" id="KW-1133">Transmembrane helix</keyword>
<evidence type="ECO:0000259" key="6">
    <source>
        <dbReference type="Pfam" id="PF00149"/>
    </source>
</evidence>
<sequence length="669" mass="69684">MSTSGGSSSVYIPLRDIGERSSGTASPARSAESRVALGTQSDSEDEDNTDWRQQQAPVRDRRRVAIWRLSLARMCMPWRKRRVVTILLAVAFATLLVAAGGVLGYNRWVSINPKAESVDPSLFPSGVDAAQLGAGQTVVRVIHINDMHARYHAHTPAGDICDPAESAGLGACTGGAAYVKTLMDHLRGGAGVQRSLVLNAGDELQGSELVTLFGGRIAAAVINELAPDVLSPGNHEFDGGADALAAFLARVRAPAVCANVDLSGAPRDLQAALQPFAVLPGNVGVVGVLTPTAEQTSQMRGVRVSDAAAAVNAARVRLNARGVRRVVVLSHLGYADDVALAAALDPGVALVVGGHTHTLLGSSSGSIGGSTNGSSNVLGPYPTWVANAADAAWMTAVVQAKSYGDYVGVLDAVFNDDGSLDSRLTRGRAVPVDIRALPREWRAMRPSAAMAAVLKPFEDEAAALTSAVVGVAAAEFVQPAGNRDAAELALGDLAADALAWAANASVAVLGTGSLRTRLPAGNVTHGRLMRLLSFDDVLARQRLSGSAIRAMIKSAALGNSAVNSRPVLSSLQAAGLRYANDTFGEVKVRVGIAPEGADSRPPRGETWEALDDAGWYEVVAPMFLLSGGDNILSIDNSTTPVGLSVSVRESVERYITRFSPVAPTLDRRK</sequence>
<dbReference type="Pfam" id="PF02872">
    <property type="entry name" value="5_nucleotid_C"/>
    <property type="match status" value="1"/>
</dbReference>
<organism evidence="8 9">
    <name type="scientific">Coemansia thaxteri</name>
    <dbReference type="NCBI Taxonomy" id="2663907"/>
    <lineage>
        <taxon>Eukaryota</taxon>
        <taxon>Fungi</taxon>
        <taxon>Fungi incertae sedis</taxon>
        <taxon>Zoopagomycota</taxon>
        <taxon>Kickxellomycotina</taxon>
        <taxon>Kickxellomycetes</taxon>
        <taxon>Kickxellales</taxon>
        <taxon>Kickxellaceae</taxon>
        <taxon>Coemansia</taxon>
    </lineage>
</organism>
<dbReference type="Gene3D" id="3.90.780.10">
    <property type="entry name" value="5'-Nucleotidase, C-terminal domain"/>
    <property type="match status" value="1"/>
</dbReference>
<evidence type="ECO:0000256" key="3">
    <source>
        <dbReference type="RuleBase" id="RU362119"/>
    </source>
</evidence>
<accession>A0A9W8ELL2</accession>
<dbReference type="EMBL" id="JANBQF010000007">
    <property type="protein sequence ID" value="KAJ2008315.1"/>
    <property type="molecule type" value="Genomic_DNA"/>
</dbReference>
<evidence type="ECO:0000259" key="7">
    <source>
        <dbReference type="Pfam" id="PF02872"/>
    </source>
</evidence>
<dbReference type="InterPro" id="IPR008334">
    <property type="entry name" value="5'-Nucleotdase_C"/>
</dbReference>
<evidence type="ECO:0000313" key="9">
    <source>
        <dbReference type="Proteomes" id="UP001150907"/>
    </source>
</evidence>
<dbReference type="InterPro" id="IPR006179">
    <property type="entry name" value="5_nucleotidase/apyrase"/>
</dbReference>
<keyword evidence="3" id="KW-0547">Nucleotide-binding</keyword>
<feature type="region of interest" description="Disordered" evidence="4">
    <location>
        <begin position="1"/>
        <end position="56"/>
    </location>
</feature>
<keyword evidence="3" id="KW-0378">Hydrolase</keyword>
<dbReference type="Pfam" id="PF00149">
    <property type="entry name" value="Metallophos"/>
    <property type="match status" value="1"/>
</dbReference>
<keyword evidence="9" id="KW-1185">Reference proteome</keyword>
<dbReference type="GO" id="GO:0009166">
    <property type="term" value="P:nucleotide catabolic process"/>
    <property type="evidence" value="ECO:0007669"/>
    <property type="project" value="InterPro"/>
</dbReference>
<dbReference type="PRINTS" id="PR01607">
    <property type="entry name" value="APYRASEFAMLY"/>
</dbReference>
<comment type="similarity">
    <text evidence="1 3">Belongs to the 5'-nucleotidase family.</text>
</comment>
<reference evidence="8" key="1">
    <citation type="submission" date="2022-07" db="EMBL/GenBank/DDBJ databases">
        <title>Phylogenomic reconstructions and comparative analyses of Kickxellomycotina fungi.</title>
        <authorList>
            <person name="Reynolds N.K."/>
            <person name="Stajich J.E."/>
            <person name="Barry K."/>
            <person name="Grigoriev I.V."/>
            <person name="Crous P."/>
            <person name="Smith M.E."/>
        </authorList>
    </citation>
    <scope>NUCLEOTIDE SEQUENCE</scope>
    <source>
        <strain evidence="8">IMI 214461</strain>
    </source>
</reference>
<name>A0A9W8ELL2_9FUNG</name>
<protein>
    <recommendedName>
        <fullName evidence="10">5'-nucleotidase</fullName>
    </recommendedName>
</protein>
<dbReference type="GO" id="GO:0016787">
    <property type="term" value="F:hydrolase activity"/>
    <property type="evidence" value="ECO:0007669"/>
    <property type="project" value="UniProtKB-KW"/>
</dbReference>
<keyword evidence="2" id="KW-0732">Signal</keyword>
<evidence type="ECO:0000313" key="8">
    <source>
        <dbReference type="EMBL" id="KAJ2008315.1"/>
    </source>
</evidence>
<dbReference type="AlphaFoldDB" id="A0A9W8ELL2"/>